<dbReference type="AlphaFoldDB" id="A0A0C2FIS2"/>
<gene>
    <name evidence="1" type="ORF">ANCDUO_23321</name>
</gene>
<evidence type="ECO:0000313" key="1">
    <source>
        <dbReference type="EMBL" id="KIH46624.1"/>
    </source>
</evidence>
<name>A0A0C2FIS2_9BILA</name>
<dbReference type="Proteomes" id="UP000054047">
    <property type="component" value="Unassembled WGS sequence"/>
</dbReference>
<evidence type="ECO:0000313" key="2">
    <source>
        <dbReference type="Proteomes" id="UP000054047"/>
    </source>
</evidence>
<accession>A0A0C2FIS2</accession>
<sequence>MEYYDGNIFIGDALGTAAVSSFILKVHFFFCTPSTLSHANYSCIPVDTIHELSVMDAGMDPVLLEFSDVCRYFLGRGEALQPNSSTIPVMENKTFTCDVYCPMDESLPPLLEERGSQPLVDSWFPSSWDFDQLWQLQVCLLVNYIGRCLIVVHWNN</sequence>
<reference evidence="1 2" key="1">
    <citation type="submission" date="2013-12" db="EMBL/GenBank/DDBJ databases">
        <title>Draft genome of the parsitic nematode Ancylostoma duodenale.</title>
        <authorList>
            <person name="Mitreva M."/>
        </authorList>
    </citation>
    <scope>NUCLEOTIDE SEQUENCE [LARGE SCALE GENOMIC DNA]</scope>
    <source>
        <strain evidence="1 2">Zhejiang</strain>
    </source>
</reference>
<dbReference type="OrthoDB" id="294730at2759"/>
<keyword evidence="2" id="KW-1185">Reference proteome</keyword>
<dbReference type="EMBL" id="KN768801">
    <property type="protein sequence ID" value="KIH46624.1"/>
    <property type="molecule type" value="Genomic_DNA"/>
</dbReference>
<proteinExistence type="predicted"/>
<protein>
    <submittedName>
        <fullName evidence="1">Uncharacterized protein</fullName>
    </submittedName>
</protein>
<organism evidence="1 2">
    <name type="scientific">Ancylostoma duodenale</name>
    <dbReference type="NCBI Taxonomy" id="51022"/>
    <lineage>
        <taxon>Eukaryota</taxon>
        <taxon>Metazoa</taxon>
        <taxon>Ecdysozoa</taxon>
        <taxon>Nematoda</taxon>
        <taxon>Chromadorea</taxon>
        <taxon>Rhabditida</taxon>
        <taxon>Rhabditina</taxon>
        <taxon>Rhabditomorpha</taxon>
        <taxon>Strongyloidea</taxon>
        <taxon>Ancylostomatidae</taxon>
        <taxon>Ancylostomatinae</taxon>
        <taxon>Ancylostoma</taxon>
    </lineage>
</organism>